<dbReference type="RefSeq" id="NP_001148223.2">
    <property type="nucleotide sequence ID" value="NM_001154751.2"/>
</dbReference>
<gene>
    <name evidence="5" type="primary">LOC100281831</name>
    <name evidence="4" type="ORF">ZEAMMB73_Zm00001d036650</name>
</gene>
<dbReference type="FunCoup" id="B8A1S7">
    <property type="interactions" value="27"/>
</dbReference>
<keyword evidence="6" id="KW-1185">Reference proteome</keyword>
<evidence type="ECO:0000313" key="6">
    <source>
        <dbReference type="Proteomes" id="UP000007305"/>
    </source>
</evidence>
<dbReference type="Gramene" id="Zm00001eb274360_T002">
    <property type="protein sequence ID" value="Zm00001eb274360_P002"/>
    <property type="gene ID" value="Zm00001eb274360"/>
</dbReference>
<dbReference type="KEGG" id="zma:100281831"/>
<evidence type="ECO:0000313" key="4">
    <source>
        <dbReference type="EMBL" id="AQK81606.1"/>
    </source>
</evidence>
<name>B8A1S7_MAIZE</name>
<dbReference type="eggNOG" id="ENOG502S4XE">
    <property type="taxonomic scope" value="Eukaryota"/>
</dbReference>
<dbReference type="EMBL" id="CM000782">
    <property type="protein sequence ID" value="AQK81606.1"/>
    <property type="molecule type" value="Genomic_DNA"/>
</dbReference>
<dbReference type="Gramene" id="Zm00001eb274360_T001">
    <property type="protein sequence ID" value="Zm00001eb274360_P001"/>
    <property type="gene ID" value="Zm00001eb274360"/>
</dbReference>
<protein>
    <recommendedName>
        <fullName evidence="2">VQ domain-containing protein</fullName>
    </recommendedName>
</protein>
<dbReference type="Pfam" id="PF05678">
    <property type="entry name" value="VQ"/>
    <property type="match status" value="1"/>
</dbReference>
<evidence type="ECO:0000259" key="2">
    <source>
        <dbReference type="Pfam" id="PF05678"/>
    </source>
</evidence>
<accession>B8A1S7</accession>
<dbReference type="STRING" id="4577.B8A1S7"/>
<feature type="compositionally biased region" description="Low complexity" evidence="1">
    <location>
        <begin position="43"/>
        <end position="65"/>
    </location>
</feature>
<evidence type="ECO:0000256" key="1">
    <source>
        <dbReference type="SAM" id="MobiDB-lite"/>
    </source>
</evidence>
<dbReference type="PANTHER" id="PTHR33179">
    <property type="entry name" value="VQ MOTIF-CONTAINING PROTEIN"/>
    <property type="match status" value="1"/>
</dbReference>
<dbReference type="AlphaFoldDB" id="B8A1S7"/>
<reference evidence="5" key="4">
    <citation type="submission" date="2019-07" db="EMBL/GenBank/DDBJ databases">
        <authorList>
            <person name="Seetharam A."/>
            <person name="Woodhouse M."/>
            <person name="Cannon E."/>
        </authorList>
    </citation>
    <scope>NUCLEOTIDE SEQUENCE [LARGE SCALE GENOMIC DNA]</scope>
    <source>
        <strain evidence="5">cv. B73</strain>
    </source>
</reference>
<dbReference type="HOGENOM" id="CLU_1296119_0_0_1"/>
<proteinExistence type="evidence at transcript level"/>
<dbReference type="InterPro" id="IPR008889">
    <property type="entry name" value="VQ"/>
</dbReference>
<dbReference type="PANTHER" id="PTHR33179:SF29">
    <property type="entry name" value="OS06G0666400 PROTEIN"/>
    <property type="match status" value="1"/>
</dbReference>
<feature type="compositionally biased region" description="Basic residues" evidence="1">
    <location>
        <begin position="86"/>
        <end position="95"/>
    </location>
</feature>
<reference evidence="3" key="1">
    <citation type="journal article" date="2009" name="PLoS Genet.">
        <title>Sequencing, mapping, and analysis of 27,455 maize full-length cDNAs.</title>
        <authorList>
            <person name="Soderlund C."/>
            <person name="Descour A."/>
            <person name="Kudrna D."/>
            <person name="Bomhoff M."/>
            <person name="Boyd L."/>
            <person name="Currie J."/>
            <person name="Angelova A."/>
            <person name="Collura K."/>
            <person name="Wissotski M."/>
            <person name="Ashley E."/>
            <person name="Morrow D."/>
            <person name="Fernandes J."/>
            <person name="Walbot V."/>
            <person name="Yu Y."/>
        </authorList>
    </citation>
    <scope>NUCLEOTIDE SEQUENCE</scope>
    <source>
        <strain evidence="3">B73</strain>
    </source>
</reference>
<sequence>MAMSDTGSSFAQWAALYHHHDPAGGPVLPDDDAADAGNGIGSGTATAASPTSGGSSGGSPTTKAAWGQQHLLHGVEGPRVAGKPAAARRRSRASRRAPVTLLNTDAANFRAMVQQFTGVPAPLAGAFRVGDGAPVISFAADYGFPPASSSSAVNVSFFDHQLHRSQQHPAAPPVHRQQQQYAGASPFGGYSSGLVQGGGASDVFPASAEDRMLLQSILAAQMPHMPPVSGANTSSHGFFA</sequence>
<feature type="domain" description="VQ" evidence="2">
    <location>
        <begin position="100"/>
        <end position="122"/>
    </location>
</feature>
<dbReference type="OrthoDB" id="780193at2759"/>
<reference evidence="6" key="2">
    <citation type="journal article" date="2009" name="Science">
        <title>The B73 maize genome: complexity, diversity, and dynamics.</title>
        <authorList>
            <person name="Schnable P.S."/>
            <person name="Ware D."/>
            <person name="Fulton R.S."/>
            <person name="Stein J.C."/>
            <person name="Wei F."/>
            <person name="Pasternak S."/>
            <person name="Liang C."/>
            <person name="Zhang J."/>
            <person name="Fulton L."/>
            <person name="Graves T.A."/>
            <person name="Minx P."/>
            <person name="Reily A.D."/>
            <person name="Courtney L."/>
            <person name="Kruchowski S.S."/>
            <person name="Tomlinson C."/>
            <person name="Strong C."/>
            <person name="Delehaunty K."/>
            <person name="Fronick C."/>
            <person name="Courtney B."/>
            <person name="Rock S.M."/>
            <person name="Belter E."/>
            <person name="Du F."/>
            <person name="Kim K."/>
            <person name="Abbott R.M."/>
            <person name="Cotton M."/>
            <person name="Levy A."/>
            <person name="Marchetto P."/>
            <person name="Ochoa K."/>
            <person name="Jackson S.M."/>
            <person name="Gillam B."/>
            <person name="Chen W."/>
            <person name="Yan L."/>
            <person name="Higginbotham J."/>
            <person name="Cardenas M."/>
            <person name="Waligorski J."/>
            <person name="Applebaum E."/>
            <person name="Phelps L."/>
            <person name="Falcone J."/>
            <person name="Kanchi K."/>
            <person name="Thane T."/>
            <person name="Scimone A."/>
            <person name="Thane N."/>
            <person name="Henke J."/>
            <person name="Wang T."/>
            <person name="Ruppert J."/>
            <person name="Shah N."/>
            <person name="Rotter K."/>
            <person name="Hodges J."/>
            <person name="Ingenthron E."/>
            <person name="Cordes M."/>
            <person name="Kohlberg S."/>
            <person name="Sgro J."/>
            <person name="Delgado B."/>
            <person name="Mead K."/>
            <person name="Chinwalla A."/>
            <person name="Leonard S."/>
            <person name="Crouse K."/>
            <person name="Collura K."/>
            <person name="Kudrna D."/>
            <person name="Currie J."/>
            <person name="He R."/>
            <person name="Angelova A."/>
            <person name="Rajasekar S."/>
            <person name="Mueller T."/>
            <person name="Lomeli R."/>
            <person name="Scara G."/>
            <person name="Ko A."/>
            <person name="Delaney K."/>
            <person name="Wissotski M."/>
            <person name="Lopez G."/>
            <person name="Campos D."/>
            <person name="Braidotti M."/>
            <person name="Ashley E."/>
            <person name="Golser W."/>
            <person name="Kim H."/>
            <person name="Lee S."/>
            <person name="Lin J."/>
            <person name="Dujmic Z."/>
            <person name="Kim W."/>
            <person name="Talag J."/>
            <person name="Zuccolo A."/>
            <person name="Fan C."/>
            <person name="Sebastian A."/>
            <person name="Kramer M."/>
            <person name="Spiegel L."/>
            <person name="Nascimento L."/>
            <person name="Zutavern T."/>
            <person name="Miller B."/>
            <person name="Ambroise C."/>
            <person name="Muller S."/>
            <person name="Spooner W."/>
            <person name="Narechania A."/>
            <person name="Ren L."/>
            <person name="Wei S."/>
            <person name="Kumari S."/>
            <person name="Faga B."/>
            <person name="Levy M.J."/>
            <person name="McMahan L."/>
            <person name="Van Buren P."/>
            <person name="Vaughn M.W."/>
            <person name="Ying K."/>
            <person name="Yeh C.-T."/>
            <person name="Emrich S.J."/>
            <person name="Jia Y."/>
            <person name="Kalyanaraman A."/>
            <person name="Hsia A.-P."/>
            <person name="Barbazuk W.B."/>
            <person name="Baucom R.S."/>
            <person name="Brutnell T.P."/>
            <person name="Carpita N.C."/>
            <person name="Chaparro C."/>
            <person name="Chia J.-M."/>
            <person name="Deragon J.-M."/>
            <person name="Estill J.C."/>
            <person name="Fu Y."/>
            <person name="Jeddeloh J.A."/>
            <person name="Han Y."/>
            <person name="Lee H."/>
            <person name="Li P."/>
            <person name="Lisch D.R."/>
            <person name="Liu S."/>
            <person name="Liu Z."/>
            <person name="Nagel D.H."/>
            <person name="McCann M.C."/>
            <person name="SanMiguel P."/>
            <person name="Myers A.M."/>
            <person name="Nettleton D."/>
            <person name="Nguyen J."/>
            <person name="Penning B.W."/>
            <person name="Ponnala L."/>
            <person name="Schneider K.L."/>
            <person name="Schwartz D.C."/>
            <person name="Sharma A."/>
            <person name="Soderlund C."/>
            <person name="Springer N.M."/>
            <person name="Sun Q."/>
            <person name="Wang H."/>
            <person name="Waterman M."/>
            <person name="Westerman R."/>
            <person name="Wolfgruber T.K."/>
            <person name="Yang L."/>
            <person name="Yu Y."/>
            <person name="Zhang L."/>
            <person name="Zhou S."/>
            <person name="Zhu Q."/>
            <person name="Bennetzen J.L."/>
            <person name="Dawe R.K."/>
            <person name="Jiang J."/>
            <person name="Jiang N."/>
            <person name="Presting G.G."/>
            <person name="Wessler S.R."/>
            <person name="Aluru S."/>
            <person name="Martienssen R.A."/>
            <person name="Clifton S.W."/>
            <person name="McCombie W.R."/>
            <person name="Wing R.A."/>
            <person name="Wilson R.K."/>
        </authorList>
    </citation>
    <scope>NUCLEOTIDE SEQUENCE [LARGE SCALE GENOMIC DNA]</scope>
    <source>
        <strain evidence="6">cv. B73</strain>
    </source>
</reference>
<dbReference type="GeneID" id="100281831"/>
<dbReference type="EMBL" id="BT055519">
    <property type="protein sequence ID" value="ACL54126.1"/>
    <property type="molecule type" value="mRNA"/>
</dbReference>
<dbReference type="OMA" id="ANPGGHD"/>
<organism evidence="3">
    <name type="scientific">Zea mays</name>
    <name type="common">Maize</name>
    <dbReference type="NCBI Taxonomy" id="4577"/>
    <lineage>
        <taxon>Eukaryota</taxon>
        <taxon>Viridiplantae</taxon>
        <taxon>Streptophyta</taxon>
        <taxon>Embryophyta</taxon>
        <taxon>Tracheophyta</taxon>
        <taxon>Spermatophyta</taxon>
        <taxon>Magnoliopsida</taxon>
        <taxon>Liliopsida</taxon>
        <taxon>Poales</taxon>
        <taxon>Poaceae</taxon>
        <taxon>PACMAD clade</taxon>
        <taxon>Panicoideae</taxon>
        <taxon>Andropogonodae</taxon>
        <taxon>Andropogoneae</taxon>
        <taxon>Tripsacinae</taxon>
        <taxon>Zea</taxon>
    </lineage>
</organism>
<evidence type="ECO:0000313" key="5">
    <source>
        <dbReference type="EnsemblPlants" id="Zm00001eb274360_P001"/>
    </source>
</evidence>
<reference evidence="4" key="3">
    <citation type="submission" date="2015-12" db="EMBL/GenBank/DDBJ databases">
        <title>Update maize B73 reference genome by single molecule sequencing technologies.</title>
        <authorList>
            <consortium name="Maize Genome Sequencing Project"/>
            <person name="Ware D."/>
        </authorList>
    </citation>
    <scope>NUCLEOTIDE SEQUENCE</scope>
    <source>
        <tissue evidence="4">Seedling</tissue>
    </source>
</reference>
<dbReference type="PaxDb" id="4577-GRMZM2G420715_P01"/>
<dbReference type="InterPro" id="IPR039609">
    <property type="entry name" value="VQ_15/22"/>
</dbReference>
<dbReference type="ExpressionAtlas" id="B8A1S7">
    <property type="expression patterns" value="baseline and differential"/>
</dbReference>
<feature type="region of interest" description="Disordered" evidence="1">
    <location>
        <begin position="19"/>
        <end position="95"/>
    </location>
</feature>
<evidence type="ECO:0000313" key="3">
    <source>
        <dbReference type="EMBL" id="ACL54126.1"/>
    </source>
</evidence>
<dbReference type="Proteomes" id="UP000007305">
    <property type="component" value="Chromosome 6"/>
</dbReference>
<reference evidence="5" key="5">
    <citation type="submission" date="2021-05" db="UniProtKB">
        <authorList>
            <consortium name="EnsemblPlants"/>
        </authorList>
    </citation>
    <scope>IDENTIFICATION</scope>
    <source>
        <strain evidence="5">cv. B73</strain>
    </source>
</reference>
<dbReference type="EnsemblPlants" id="Zm00001eb274360_T002">
    <property type="protein sequence ID" value="Zm00001eb274360_P002"/>
    <property type="gene ID" value="Zm00001eb274360"/>
</dbReference>
<dbReference type="EnsemblPlants" id="Zm00001eb274360_T001">
    <property type="protein sequence ID" value="Zm00001eb274360_P001"/>
    <property type="gene ID" value="Zm00001eb274360"/>
</dbReference>